<dbReference type="InterPro" id="IPR000119">
    <property type="entry name" value="Hist_DNA-bd"/>
</dbReference>
<protein>
    <submittedName>
        <fullName evidence="5">DNA-binding protein HU-beta</fullName>
    </submittedName>
</protein>
<dbReference type="EMBL" id="JACHIG010000021">
    <property type="protein sequence ID" value="MBB5035622.1"/>
    <property type="molecule type" value="Genomic_DNA"/>
</dbReference>
<dbReference type="Gene3D" id="4.10.520.10">
    <property type="entry name" value="IHF-like DNA-binding proteins"/>
    <property type="match status" value="1"/>
</dbReference>
<evidence type="ECO:0000256" key="2">
    <source>
        <dbReference type="ARBA" id="ARBA00023067"/>
    </source>
</evidence>
<name>A0A7W7YGK1_9BACT</name>
<dbReference type="Proteomes" id="UP000590740">
    <property type="component" value="Unassembled WGS sequence"/>
</dbReference>
<evidence type="ECO:0000256" key="4">
    <source>
        <dbReference type="RuleBase" id="RU003939"/>
    </source>
</evidence>
<keyword evidence="3 5" id="KW-0238">DNA-binding</keyword>
<comment type="caution">
    <text evidence="5">The sequence shown here is derived from an EMBL/GenBank/DDBJ whole genome shotgun (WGS) entry which is preliminary data.</text>
</comment>
<comment type="similarity">
    <text evidence="1 4">Belongs to the bacterial histone-like protein family.</text>
</comment>
<keyword evidence="6" id="KW-1185">Reference proteome</keyword>
<dbReference type="AlphaFoldDB" id="A0A7W7YGK1"/>
<reference evidence="5 6" key="1">
    <citation type="submission" date="2020-08" db="EMBL/GenBank/DDBJ databases">
        <title>Genomic Encyclopedia of Type Strains, Phase IV (KMG-IV): sequencing the most valuable type-strain genomes for metagenomic binning, comparative biology and taxonomic classification.</title>
        <authorList>
            <person name="Goeker M."/>
        </authorList>
    </citation>
    <scope>NUCLEOTIDE SEQUENCE [LARGE SCALE GENOMIC DNA]</scope>
    <source>
        <strain evidence="5 6">DSM 12252</strain>
    </source>
</reference>
<evidence type="ECO:0000256" key="3">
    <source>
        <dbReference type="ARBA" id="ARBA00023125"/>
    </source>
</evidence>
<gene>
    <name evidence="5" type="ORF">HNQ65_005235</name>
</gene>
<proteinExistence type="inferred from homology"/>
<dbReference type="SMART" id="SM00411">
    <property type="entry name" value="BHL"/>
    <property type="match status" value="1"/>
</dbReference>
<dbReference type="GO" id="GO:0030527">
    <property type="term" value="F:structural constituent of chromatin"/>
    <property type="evidence" value="ECO:0007669"/>
    <property type="project" value="InterPro"/>
</dbReference>
<accession>A0A7W7YGK1</accession>
<sequence length="90" mass="9645">MNKAQLIDAVQEILGGDTSKRAASEALDAVLQAIASGLKKEPVQLIGFGTFKPVERKARMGRNPKTKVPVEIKASKTVRFVPSAALKESI</sequence>
<keyword evidence="2" id="KW-0226">DNA condensation</keyword>
<dbReference type="InterPro" id="IPR020816">
    <property type="entry name" value="Histone-like_DNA-bd_CS"/>
</dbReference>
<dbReference type="SUPFAM" id="SSF47729">
    <property type="entry name" value="IHF-like DNA-binding proteins"/>
    <property type="match status" value="1"/>
</dbReference>
<evidence type="ECO:0000256" key="1">
    <source>
        <dbReference type="ARBA" id="ARBA00010529"/>
    </source>
</evidence>
<organism evidence="5 6">
    <name type="scientific">Prosthecobacter vanneervenii</name>
    <dbReference type="NCBI Taxonomy" id="48466"/>
    <lineage>
        <taxon>Bacteria</taxon>
        <taxon>Pseudomonadati</taxon>
        <taxon>Verrucomicrobiota</taxon>
        <taxon>Verrucomicrobiia</taxon>
        <taxon>Verrucomicrobiales</taxon>
        <taxon>Verrucomicrobiaceae</taxon>
        <taxon>Prosthecobacter</taxon>
    </lineage>
</organism>
<dbReference type="InterPro" id="IPR010992">
    <property type="entry name" value="IHF-like_DNA-bd_dom_sf"/>
</dbReference>
<dbReference type="RefSeq" id="WP_184344601.1">
    <property type="nucleotide sequence ID" value="NZ_JACHIG010000021.1"/>
</dbReference>
<dbReference type="PANTHER" id="PTHR33175">
    <property type="entry name" value="DNA-BINDING PROTEIN HU"/>
    <property type="match status" value="1"/>
</dbReference>
<dbReference type="PANTHER" id="PTHR33175:SF3">
    <property type="entry name" value="DNA-BINDING PROTEIN HU-BETA"/>
    <property type="match status" value="1"/>
</dbReference>
<dbReference type="PRINTS" id="PR01727">
    <property type="entry name" value="DNABINDINGHU"/>
</dbReference>
<dbReference type="GO" id="GO:0030261">
    <property type="term" value="P:chromosome condensation"/>
    <property type="evidence" value="ECO:0007669"/>
    <property type="project" value="UniProtKB-KW"/>
</dbReference>
<dbReference type="GO" id="GO:0005829">
    <property type="term" value="C:cytosol"/>
    <property type="evidence" value="ECO:0007669"/>
    <property type="project" value="TreeGrafter"/>
</dbReference>
<dbReference type="CDD" id="cd13831">
    <property type="entry name" value="HU"/>
    <property type="match status" value="1"/>
</dbReference>
<dbReference type="Pfam" id="PF00216">
    <property type="entry name" value="Bac_DNA_binding"/>
    <property type="match status" value="1"/>
</dbReference>
<evidence type="ECO:0000313" key="5">
    <source>
        <dbReference type="EMBL" id="MBB5035622.1"/>
    </source>
</evidence>
<evidence type="ECO:0000313" key="6">
    <source>
        <dbReference type="Proteomes" id="UP000590740"/>
    </source>
</evidence>
<dbReference type="GO" id="GO:0003677">
    <property type="term" value="F:DNA binding"/>
    <property type="evidence" value="ECO:0007669"/>
    <property type="project" value="UniProtKB-KW"/>
</dbReference>
<dbReference type="PROSITE" id="PS00045">
    <property type="entry name" value="HISTONE_LIKE"/>
    <property type="match status" value="1"/>
</dbReference>